<organism evidence="1 2">
    <name type="scientific">Penicillium alfredii</name>
    <dbReference type="NCBI Taxonomy" id="1506179"/>
    <lineage>
        <taxon>Eukaryota</taxon>
        <taxon>Fungi</taxon>
        <taxon>Dikarya</taxon>
        <taxon>Ascomycota</taxon>
        <taxon>Pezizomycotina</taxon>
        <taxon>Eurotiomycetes</taxon>
        <taxon>Eurotiomycetidae</taxon>
        <taxon>Eurotiales</taxon>
        <taxon>Aspergillaceae</taxon>
        <taxon>Penicillium</taxon>
    </lineage>
</organism>
<evidence type="ECO:0000313" key="2">
    <source>
        <dbReference type="Proteomes" id="UP001141434"/>
    </source>
</evidence>
<proteinExistence type="predicted"/>
<keyword evidence="2" id="KW-1185">Reference proteome</keyword>
<accession>A0A9W9KD31</accession>
<comment type="caution">
    <text evidence="1">The sequence shown here is derived from an EMBL/GenBank/DDBJ whole genome shotgun (WGS) entry which is preliminary data.</text>
</comment>
<evidence type="ECO:0000313" key="1">
    <source>
        <dbReference type="EMBL" id="KAJ5101386.1"/>
    </source>
</evidence>
<evidence type="ECO:0008006" key="3">
    <source>
        <dbReference type="Google" id="ProtNLM"/>
    </source>
</evidence>
<reference evidence="1" key="2">
    <citation type="journal article" date="2023" name="IMA Fungus">
        <title>Comparative genomic study of the Penicillium genus elucidates a diverse pangenome and 15 lateral gene transfer events.</title>
        <authorList>
            <person name="Petersen C."/>
            <person name="Sorensen T."/>
            <person name="Nielsen M.R."/>
            <person name="Sondergaard T.E."/>
            <person name="Sorensen J.L."/>
            <person name="Fitzpatrick D.A."/>
            <person name="Frisvad J.C."/>
            <person name="Nielsen K.L."/>
        </authorList>
    </citation>
    <scope>NUCLEOTIDE SEQUENCE</scope>
    <source>
        <strain evidence="1">IBT 34128</strain>
    </source>
</reference>
<dbReference type="EMBL" id="JAPMSZ010000005">
    <property type="protein sequence ID" value="KAJ5101386.1"/>
    <property type="molecule type" value="Genomic_DNA"/>
</dbReference>
<sequence length="178" mass="20288">MDIPELDMPAALVEVAQIGFECDWDEETGELRGCDFESYGEFEQPCETAMWFRLWSVHEEFDYTQFRFFGSTAAGDYVGFWLVRPDVDISEQPVVYISSDGDIGLITQNLDDLLWLFANGSGPAEAFEDPGRKTQPNEEIRPIAERYAPGKCRSTAEIVASAQKEFPNLMELVRQMYE</sequence>
<dbReference type="GeneID" id="81393358"/>
<name>A0A9W9KD31_9EURO</name>
<reference evidence="1" key="1">
    <citation type="submission" date="2022-11" db="EMBL/GenBank/DDBJ databases">
        <authorList>
            <person name="Petersen C."/>
        </authorList>
    </citation>
    <scope>NUCLEOTIDE SEQUENCE</scope>
    <source>
        <strain evidence="1">IBT 34128</strain>
    </source>
</reference>
<dbReference type="OrthoDB" id="4318300at2759"/>
<dbReference type="AlphaFoldDB" id="A0A9W9KD31"/>
<dbReference type="RefSeq" id="XP_056512217.1">
    <property type="nucleotide sequence ID" value="XM_056654190.1"/>
</dbReference>
<dbReference type="Proteomes" id="UP001141434">
    <property type="component" value="Unassembled WGS sequence"/>
</dbReference>
<gene>
    <name evidence="1" type="ORF">NUU61_003608</name>
</gene>
<protein>
    <recommendedName>
        <fullName evidence="3">SMI1/KNR4 family protein</fullName>
    </recommendedName>
</protein>